<accession>A0A015LG20</accession>
<name>A0A015LG20_RHIIW</name>
<dbReference type="HOGENOM" id="CLU_153598_0_0_1"/>
<reference evidence="1 2" key="1">
    <citation type="submission" date="2014-02" db="EMBL/GenBank/DDBJ databases">
        <title>Single nucleus genome sequencing reveals high similarity among nuclei of an endomycorrhizal fungus.</title>
        <authorList>
            <person name="Lin K."/>
            <person name="Geurts R."/>
            <person name="Zhang Z."/>
            <person name="Limpens E."/>
            <person name="Saunders D.G."/>
            <person name="Mu D."/>
            <person name="Pang E."/>
            <person name="Cao H."/>
            <person name="Cha H."/>
            <person name="Lin T."/>
            <person name="Zhou Q."/>
            <person name="Shang Y."/>
            <person name="Li Y."/>
            <person name="Ivanov S."/>
            <person name="Sharma T."/>
            <person name="Velzen R.V."/>
            <person name="Ruijter N.D."/>
            <person name="Aanen D.K."/>
            <person name="Win J."/>
            <person name="Kamoun S."/>
            <person name="Bisseling T."/>
            <person name="Huang S."/>
        </authorList>
    </citation>
    <scope>NUCLEOTIDE SEQUENCE [LARGE SCALE GENOMIC DNA]</scope>
    <source>
        <strain evidence="2">DAOM197198w</strain>
    </source>
</reference>
<sequence length="157" mass="18770">MKKFPELKYLDMKSIKHQIFCELKCNTLTDSSYFYGLAQLCQYIQRLIIANVKKNYHGITELIRVQKNLKYFEWRNYDALYITGPNQDSYNEILFALERNANVINHLILHFTYSVNYTLPKILPKLHKLKTLATSFYSFSEEQLKMCVYYDLEVLKI</sequence>
<dbReference type="EMBL" id="JEMT01008928">
    <property type="protein sequence ID" value="EXX78589.1"/>
    <property type="molecule type" value="Genomic_DNA"/>
</dbReference>
<dbReference type="AlphaFoldDB" id="A0A015LG20"/>
<comment type="caution">
    <text evidence="1">The sequence shown here is derived from an EMBL/GenBank/DDBJ whole genome shotgun (WGS) entry which is preliminary data.</text>
</comment>
<dbReference type="Proteomes" id="UP000022910">
    <property type="component" value="Unassembled WGS sequence"/>
</dbReference>
<evidence type="ECO:0000313" key="2">
    <source>
        <dbReference type="Proteomes" id="UP000022910"/>
    </source>
</evidence>
<gene>
    <name evidence="1" type="ORF">RirG_013650</name>
</gene>
<evidence type="ECO:0000313" key="1">
    <source>
        <dbReference type="EMBL" id="EXX78589.1"/>
    </source>
</evidence>
<proteinExistence type="predicted"/>
<organism evidence="1 2">
    <name type="scientific">Rhizophagus irregularis (strain DAOM 197198w)</name>
    <name type="common">Glomus intraradices</name>
    <dbReference type="NCBI Taxonomy" id="1432141"/>
    <lineage>
        <taxon>Eukaryota</taxon>
        <taxon>Fungi</taxon>
        <taxon>Fungi incertae sedis</taxon>
        <taxon>Mucoromycota</taxon>
        <taxon>Glomeromycotina</taxon>
        <taxon>Glomeromycetes</taxon>
        <taxon>Glomerales</taxon>
        <taxon>Glomeraceae</taxon>
        <taxon>Rhizophagus</taxon>
    </lineage>
</organism>
<dbReference type="Gene3D" id="3.80.10.10">
    <property type="entry name" value="Ribonuclease Inhibitor"/>
    <property type="match status" value="1"/>
</dbReference>
<keyword evidence="2" id="KW-1185">Reference proteome</keyword>
<dbReference type="InterPro" id="IPR032675">
    <property type="entry name" value="LRR_dom_sf"/>
</dbReference>
<protein>
    <submittedName>
        <fullName evidence="1">Uncharacterized protein</fullName>
    </submittedName>
</protein>